<organism evidence="2">
    <name type="scientific">Candidatus Heimdallarchaeum aukensis</name>
    <dbReference type="NCBI Taxonomy" id="2876573"/>
    <lineage>
        <taxon>Archaea</taxon>
        <taxon>Promethearchaeati</taxon>
        <taxon>Candidatus Heimdallarchaeota</taxon>
        <taxon>Candidatus Heimdallarchaeia (ex Rinke et al. 2021) (nom. nud.)</taxon>
        <taxon>Candidatus Heimdallarchaeales</taxon>
        <taxon>Candidatus Heimdallarchaeaceae</taxon>
        <taxon>Candidatus Heimdallarchaeum</taxon>
    </lineage>
</organism>
<feature type="compositionally biased region" description="Polar residues" evidence="1">
    <location>
        <begin position="1"/>
        <end position="13"/>
    </location>
</feature>
<proteinExistence type="predicted"/>
<accession>A0A9Y1BNG7</accession>
<evidence type="ECO:0000256" key="1">
    <source>
        <dbReference type="SAM" id="MobiDB-lite"/>
    </source>
</evidence>
<sequence length="192" mass="21378">MSPSKKQSSQAGKISTRKRKAAEKSSFVELEEIAYNTIKVSKKKIESGEYLKKFLSQTSSPEEVRKAIKVTIDALLDSIANDLKSLSAAALVPHIESKEKTAIVRGPLNREVVKKILNIFRKYPPVINDLLGSTEEVKVLDTGIGYVVLENCEKDNYLVGIVQDKSSVDELARRLKHVQQVVLNNSILLENN</sequence>
<reference evidence="2" key="1">
    <citation type="journal article" date="2022" name="Nat. Microbiol.">
        <title>Unique mobile elements and scalable gene flow at the prokaryote-eukaryote boundary revealed by circularized Asgard archaea genomes.</title>
        <authorList>
            <person name="Wu F."/>
            <person name="Speth D.R."/>
            <person name="Philosof A."/>
            <person name="Cremiere A."/>
            <person name="Narayanan A."/>
            <person name="Barco R.A."/>
            <person name="Connon S.A."/>
            <person name="Amend J.P."/>
            <person name="Antoshechkin I.A."/>
            <person name="Orphan V.J."/>
        </authorList>
    </citation>
    <scope>NUCLEOTIDE SEQUENCE</scope>
    <source>
        <strain evidence="2">PM71</strain>
    </source>
</reference>
<protein>
    <submittedName>
        <fullName evidence="2">Uncharacterized protein</fullName>
    </submittedName>
</protein>
<dbReference type="AlphaFoldDB" id="A0A9Y1BNG7"/>
<gene>
    <name evidence="2" type="ORF">K9W45_05925</name>
</gene>
<evidence type="ECO:0000313" key="2">
    <source>
        <dbReference type="EMBL" id="UJG42002.1"/>
    </source>
</evidence>
<name>A0A9Y1BNG7_9ARCH</name>
<dbReference type="Proteomes" id="UP001201020">
    <property type="component" value="Chromosome"/>
</dbReference>
<feature type="region of interest" description="Disordered" evidence="1">
    <location>
        <begin position="1"/>
        <end position="25"/>
    </location>
</feature>
<dbReference type="EMBL" id="CP084166">
    <property type="protein sequence ID" value="UJG42002.1"/>
    <property type="molecule type" value="Genomic_DNA"/>
</dbReference>